<name>A0A6A6X5T5_9PLEO</name>
<sequence length="551" mass="61399">MASSSTTSPTTAPLSEKKPPVSISGIFKKADGITIKILDLLEGKKIVCEVLSNPSSVKLIRSIEIETSTPEDENDGDEEIDIQLVEELMGGADIEELAAGMDDDDAGSVKSMGSKDDTVEDEDDSDDEGKNGEAMNQACQPIIELLSAILTANGSLSSFSWENKPGWWDSKGRRPPFFWTALWAHSATLQTLNLGFYTHELHHVRGPSPSQLFPLLRTLYIDASTAHGDNGSAVENLLSVCPALETLEFFWPGCDLLTCQIQNISWDFHWPALRVLRLYGSDFAPLALADLLEKHPTVENFVDGVDSDFRSSFKESQSPRLKASCLPNVKAVNRADDSARFPEHWFDDEAGRKINHLGVPWGWNGGLEVSKTMARELKCLEINAGNVTNWRPDEPDSDDEEEEKKRKELDPEKKIVKSVRKILPELKGLRELGIRLESDSVTMTLPDGSHGSPPGMDEKDLKVVLSILTDQTNIRALRIWDTKGKPLPQSLLDDFPKIPPSLEYLGWEAEEKVLYRFERDGGKVKAVSCEPLRVVEEEAKKDWSEKRILDY</sequence>
<dbReference type="Proteomes" id="UP000799757">
    <property type="component" value="Unassembled WGS sequence"/>
</dbReference>
<dbReference type="AlphaFoldDB" id="A0A6A6X5T5"/>
<accession>A0A6A6X5T5</accession>
<evidence type="ECO:0000313" key="3">
    <source>
        <dbReference type="Proteomes" id="UP000799757"/>
    </source>
</evidence>
<dbReference type="EMBL" id="MU002015">
    <property type="protein sequence ID" value="KAF2791514.1"/>
    <property type="molecule type" value="Genomic_DNA"/>
</dbReference>
<keyword evidence="3" id="KW-1185">Reference proteome</keyword>
<dbReference type="SUPFAM" id="SSF52047">
    <property type="entry name" value="RNI-like"/>
    <property type="match status" value="1"/>
</dbReference>
<feature type="region of interest" description="Disordered" evidence="1">
    <location>
        <begin position="99"/>
        <end position="133"/>
    </location>
</feature>
<gene>
    <name evidence="2" type="ORF">K505DRAFT_419092</name>
</gene>
<dbReference type="OrthoDB" id="3929397at2759"/>
<organism evidence="2 3">
    <name type="scientific">Melanomma pulvis-pyrius CBS 109.77</name>
    <dbReference type="NCBI Taxonomy" id="1314802"/>
    <lineage>
        <taxon>Eukaryota</taxon>
        <taxon>Fungi</taxon>
        <taxon>Dikarya</taxon>
        <taxon>Ascomycota</taxon>
        <taxon>Pezizomycotina</taxon>
        <taxon>Dothideomycetes</taxon>
        <taxon>Pleosporomycetidae</taxon>
        <taxon>Pleosporales</taxon>
        <taxon>Melanommataceae</taxon>
        <taxon>Melanomma</taxon>
    </lineage>
</organism>
<reference evidence="2" key="1">
    <citation type="journal article" date="2020" name="Stud. Mycol.">
        <title>101 Dothideomycetes genomes: a test case for predicting lifestyles and emergence of pathogens.</title>
        <authorList>
            <person name="Haridas S."/>
            <person name="Albert R."/>
            <person name="Binder M."/>
            <person name="Bloem J."/>
            <person name="Labutti K."/>
            <person name="Salamov A."/>
            <person name="Andreopoulos B."/>
            <person name="Baker S."/>
            <person name="Barry K."/>
            <person name="Bills G."/>
            <person name="Bluhm B."/>
            <person name="Cannon C."/>
            <person name="Castanera R."/>
            <person name="Culley D."/>
            <person name="Daum C."/>
            <person name="Ezra D."/>
            <person name="Gonzalez J."/>
            <person name="Henrissat B."/>
            <person name="Kuo A."/>
            <person name="Liang C."/>
            <person name="Lipzen A."/>
            <person name="Lutzoni F."/>
            <person name="Magnuson J."/>
            <person name="Mondo S."/>
            <person name="Nolan M."/>
            <person name="Ohm R."/>
            <person name="Pangilinan J."/>
            <person name="Park H.-J."/>
            <person name="Ramirez L."/>
            <person name="Alfaro M."/>
            <person name="Sun H."/>
            <person name="Tritt A."/>
            <person name="Yoshinaga Y."/>
            <person name="Zwiers L.-H."/>
            <person name="Turgeon B."/>
            <person name="Goodwin S."/>
            <person name="Spatafora J."/>
            <person name="Crous P."/>
            <person name="Grigoriev I."/>
        </authorList>
    </citation>
    <scope>NUCLEOTIDE SEQUENCE</scope>
    <source>
        <strain evidence="2">CBS 109.77</strain>
    </source>
</reference>
<protein>
    <submittedName>
        <fullName evidence="2">Uncharacterized protein</fullName>
    </submittedName>
</protein>
<feature type="region of interest" description="Disordered" evidence="1">
    <location>
        <begin position="1"/>
        <end position="21"/>
    </location>
</feature>
<evidence type="ECO:0000256" key="1">
    <source>
        <dbReference type="SAM" id="MobiDB-lite"/>
    </source>
</evidence>
<evidence type="ECO:0000313" key="2">
    <source>
        <dbReference type="EMBL" id="KAF2791514.1"/>
    </source>
</evidence>
<feature type="compositionally biased region" description="Acidic residues" evidence="1">
    <location>
        <begin position="118"/>
        <end position="127"/>
    </location>
</feature>
<feature type="region of interest" description="Disordered" evidence="1">
    <location>
        <begin position="387"/>
        <end position="409"/>
    </location>
</feature>
<proteinExistence type="predicted"/>
<feature type="compositionally biased region" description="Low complexity" evidence="1">
    <location>
        <begin position="1"/>
        <end position="13"/>
    </location>
</feature>